<dbReference type="STRING" id="101091.A0A1C7N4Z6"/>
<dbReference type="Proteomes" id="UP000093000">
    <property type="component" value="Unassembled WGS sequence"/>
</dbReference>
<organism evidence="4 5">
    <name type="scientific">Choanephora cucurbitarum</name>
    <dbReference type="NCBI Taxonomy" id="101091"/>
    <lineage>
        <taxon>Eukaryota</taxon>
        <taxon>Fungi</taxon>
        <taxon>Fungi incertae sedis</taxon>
        <taxon>Mucoromycota</taxon>
        <taxon>Mucoromycotina</taxon>
        <taxon>Mucoromycetes</taxon>
        <taxon>Mucorales</taxon>
        <taxon>Mucorineae</taxon>
        <taxon>Choanephoraceae</taxon>
        <taxon>Choanephoroideae</taxon>
        <taxon>Choanephora</taxon>
    </lineage>
</organism>
<dbReference type="GO" id="GO:0007165">
    <property type="term" value="P:signal transduction"/>
    <property type="evidence" value="ECO:0007669"/>
    <property type="project" value="InterPro"/>
</dbReference>
<dbReference type="OrthoDB" id="79452at2759"/>
<dbReference type="Gene3D" id="1.20.1270.60">
    <property type="entry name" value="Arfaptin homology (AH) domain/BAR domain"/>
    <property type="match status" value="1"/>
</dbReference>
<dbReference type="SMART" id="SM00324">
    <property type="entry name" value="RhoGAP"/>
    <property type="match status" value="1"/>
</dbReference>
<dbReference type="AlphaFoldDB" id="A0A1C7N4Z6"/>
<evidence type="ECO:0000259" key="3">
    <source>
        <dbReference type="PROSITE" id="PS50238"/>
    </source>
</evidence>
<name>A0A1C7N4Z6_9FUNG</name>
<sequence>MHRSTKSLSGGQDEEIISINAQQDYVNKVLKWSILDLERFIQTLKTRITVEEAYVSALVKTTKSTHTNNGTIENTGSSTNTIDIHNYFGDYATTSLQTSSQYEKTVERTIEVRREFIANVKSQVELLIKVKDSHEQRRKKVKAVLGEKNTNYIDFRTREIVKLSKAYNNKCSEYASLQQQILISSHEDNASINSSSPLMHEGHLSPQMIRSSSEEPRVSNDSIRDDNSMTSHESSMVHNKKNGMAGFITQMRSQLASAAAGDPSKQAARVARLKKEISDAAGIDQEYRQGIRVLEFLRKKQIETAIHAMRHVEAILLAKSDIVKAAMVTICKQHEDTLSNELNILNQMFDVVAKVDGKKDIERFLAEYQKLSFTKPKPIFYDNYYYGRCKEILFGSNLNEYAVEHNRTIPLLVTKCIHSVEKLGGLEKEGIYRVSGRQSNVDQLKSEFERDEESVELLESKFDVFTIAAVLKIYLRELKQPLFHLTMQERIDYSKIKEETKRTMILQNKLAELSQPQRDTLHVLVAHLAKVQDKSHINKMTLKNLSVIFTPALFHDHNQAESTGEWYADKVLEDLILKHDVLFVGAQSQVEKQEVPASAAQQAEQQLIDDSAALNVNLSAIGKRLSAVKVPLFDT</sequence>
<dbReference type="InterPro" id="IPR008936">
    <property type="entry name" value="Rho_GTPase_activation_prot"/>
</dbReference>
<feature type="compositionally biased region" description="Polar residues" evidence="2">
    <location>
        <begin position="228"/>
        <end position="237"/>
    </location>
</feature>
<dbReference type="Pfam" id="PF00620">
    <property type="entry name" value="RhoGAP"/>
    <property type="match status" value="1"/>
</dbReference>
<dbReference type="PANTHER" id="PTHR23176">
    <property type="entry name" value="RHO/RAC/CDC GTPASE-ACTIVATING PROTEIN"/>
    <property type="match status" value="1"/>
</dbReference>
<feature type="domain" description="Rho-GAP" evidence="3">
    <location>
        <begin position="396"/>
        <end position="583"/>
    </location>
</feature>
<dbReference type="InParanoid" id="A0A1C7N4Z6"/>
<comment type="caution">
    <text evidence="4">The sequence shown here is derived from an EMBL/GenBank/DDBJ whole genome shotgun (WGS) entry which is preliminary data.</text>
</comment>
<dbReference type="SUPFAM" id="SSF48350">
    <property type="entry name" value="GTPase activation domain, GAP"/>
    <property type="match status" value="1"/>
</dbReference>
<dbReference type="PROSITE" id="PS50238">
    <property type="entry name" value="RHOGAP"/>
    <property type="match status" value="1"/>
</dbReference>
<dbReference type="EMBL" id="LUGH01000545">
    <property type="protein sequence ID" value="OBZ84182.1"/>
    <property type="molecule type" value="Genomic_DNA"/>
</dbReference>
<feature type="compositionally biased region" description="Basic and acidic residues" evidence="2">
    <location>
        <begin position="212"/>
        <end position="227"/>
    </location>
</feature>
<keyword evidence="1" id="KW-0343">GTPase activation</keyword>
<gene>
    <name evidence="4" type="primary">ARHGAP15_0</name>
    <name evidence="4" type="ORF">A0J61_07772</name>
</gene>
<evidence type="ECO:0000313" key="5">
    <source>
        <dbReference type="Proteomes" id="UP000093000"/>
    </source>
</evidence>
<dbReference type="InterPro" id="IPR050729">
    <property type="entry name" value="Rho-GAP"/>
</dbReference>
<dbReference type="InterPro" id="IPR027267">
    <property type="entry name" value="AH/BAR_dom_sf"/>
</dbReference>
<evidence type="ECO:0000256" key="1">
    <source>
        <dbReference type="ARBA" id="ARBA00022468"/>
    </source>
</evidence>
<dbReference type="SUPFAM" id="SSF103657">
    <property type="entry name" value="BAR/IMD domain-like"/>
    <property type="match status" value="1"/>
</dbReference>
<dbReference type="PANTHER" id="PTHR23176:SF134">
    <property type="entry name" value="RHO-TYPE GTPASE-ACTIVATING PROTEIN"/>
    <property type="match status" value="1"/>
</dbReference>
<feature type="region of interest" description="Disordered" evidence="2">
    <location>
        <begin position="192"/>
        <end position="239"/>
    </location>
</feature>
<protein>
    <submittedName>
        <fullName evidence="4">Rho GTPase-activating protein 15</fullName>
    </submittedName>
</protein>
<dbReference type="GO" id="GO:0005096">
    <property type="term" value="F:GTPase activator activity"/>
    <property type="evidence" value="ECO:0007669"/>
    <property type="project" value="UniProtKB-KW"/>
</dbReference>
<accession>A0A1C7N4Z6</accession>
<reference evidence="4 5" key="1">
    <citation type="submission" date="2016-03" db="EMBL/GenBank/DDBJ databases">
        <title>Choanephora cucurbitarum.</title>
        <authorList>
            <person name="Min B."/>
            <person name="Park H."/>
            <person name="Park J.-H."/>
            <person name="Shin H.-D."/>
            <person name="Choi I.-G."/>
        </authorList>
    </citation>
    <scope>NUCLEOTIDE SEQUENCE [LARGE SCALE GENOMIC DNA]</scope>
    <source>
        <strain evidence="4 5">KUS-F28377</strain>
    </source>
</reference>
<keyword evidence="5" id="KW-1185">Reference proteome</keyword>
<evidence type="ECO:0000313" key="4">
    <source>
        <dbReference type="EMBL" id="OBZ84182.1"/>
    </source>
</evidence>
<dbReference type="Gene3D" id="1.10.555.10">
    <property type="entry name" value="Rho GTPase activation protein"/>
    <property type="match status" value="1"/>
</dbReference>
<dbReference type="InterPro" id="IPR000198">
    <property type="entry name" value="RhoGAP_dom"/>
</dbReference>
<proteinExistence type="predicted"/>
<dbReference type="GO" id="GO:0005737">
    <property type="term" value="C:cytoplasm"/>
    <property type="evidence" value="ECO:0007669"/>
    <property type="project" value="TreeGrafter"/>
</dbReference>
<evidence type="ECO:0000256" key="2">
    <source>
        <dbReference type="SAM" id="MobiDB-lite"/>
    </source>
</evidence>